<dbReference type="Proteomes" id="UP000622610">
    <property type="component" value="Unassembled WGS sequence"/>
</dbReference>
<dbReference type="InterPro" id="IPR014036">
    <property type="entry name" value="DeoR-like_C"/>
</dbReference>
<keyword evidence="3" id="KW-0805">Transcription regulation</keyword>
<keyword evidence="8" id="KW-1185">Reference proteome</keyword>
<accession>A0A917N538</accession>
<organism evidence="7 8">
    <name type="scientific">Enterococcus alcedinis</name>
    <dbReference type="NCBI Taxonomy" id="1274384"/>
    <lineage>
        <taxon>Bacteria</taxon>
        <taxon>Bacillati</taxon>
        <taxon>Bacillota</taxon>
        <taxon>Bacilli</taxon>
        <taxon>Lactobacillales</taxon>
        <taxon>Enterococcaceae</taxon>
        <taxon>Enterococcus</taxon>
    </lineage>
</organism>
<evidence type="ECO:0000256" key="1">
    <source>
        <dbReference type="ARBA" id="ARBA00021390"/>
    </source>
</evidence>
<dbReference type="PANTHER" id="PTHR30363:SF4">
    <property type="entry name" value="GLYCEROL-3-PHOSPHATE REGULON REPRESSOR"/>
    <property type="match status" value="1"/>
</dbReference>
<dbReference type="PROSITE" id="PS51000">
    <property type="entry name" value="HTH_DEOR_2"/>
    <property type="match status" value="1"/>
</dbReference>
<dbReference type="EMBL" id="BMDT01000010">
    <property type="protein sequence ID" value="GGI66378.1"/>
    <property type="molecule type" value="Genomic_DNA"/>
</dbReference>
<dbReference type="RefSeq" id="WP_188368204.1">
    <property type="nucleotide sequence ID" value="NZ_BMDT01000010.1"/>
</dbReference>
<dbReference type="SUPFAM" id="SSF100950">
    <property type="entry name" value="NagB/RpiA/CoA transferase-like"/>
    <property type="match status" value="1"/>
</dbReference>
<evidence type="ECO:0000313" key="7">
    <source>
        <dbReference type="EMBL" id="GGI66378.1"/>
    </source>
</evidence>
<evidence type="ECO:0000259" key="6">
    <source>
        <dbReference type="PROSITE" id="PS51000"/>
    </source>
</evidence>
<keyword evidence="2" id="KW-0678">Repressor</keyword>
<reference evidence="7" key="1">
    <citation type="journal article" date="2014" name="Int. J. Syst. Evol. Microbiol.">
        <title>Complete genome sequence of Corynebacterium casei LMG S-19264T (=DSM 44701T), isolated from a smear-ripened cheese.</title>
        <authorList>
            <consortium name="US DOE Joint Genome Institute (JGI-PGF)"/>
            <person name="Walter F."/>
            <person name="Albersmeier A."/>
            <person name="Kalinowski J."/>
            <person name="Ruckert C."/>
        </authorList>
    </citation>
    <scope>NUCLEOTIDE SEQUENCE</scope>
    <source>
        <strain evidence="7">CCM 8433</strain>
    </source>
</reference>
<gene>
    <name evidence="7" type="ORF">GCM10011482_20320</name>
</gene>
<reference evidence="7" key="2">
    <citation type="submission" date="2020-09" db="EMBL/GenBank/DDBJ databases">
        <authorList>
            <person name="Sun Q."/>
            <person name="Sedlacek I."/>
        </authorList>
    </citation>
    <scope>NUCLEOTIDE SEQUENCE</scope>
    <source>
        <strain evidence="7">CCM 8433</strain>
    </source>
</reference>
<dbReference type="SUPFAM" id="SSF46785">
    <property type="entry name" value="Winged helix' DNA-binding domain"/>
    <property type="match status" value="1"/>
</dbReference>
<keyword evidence="4" id="KW-0804">Transcription</keyword>
<dbReference type="Pfam" id="PF08220">
    <property type="entry name" value="HTH_DeoR"/>
    <property type="match status" value="1"/>
</dbReference>
<dbReference type="Gene3D" id="1.10.10.10">
    <property type="entry name" value="Winged helix-like DNA-binding domain superfamily/Winged helix DNA-binding domain"/>
    <property type="match status" value="1"/>
</dbReference>
<evidence type="ECO:0000256" key="2">
    <source>
        <dbReference type="ARBA" id="ARBA00022491"/>
    </source>
</evidence>
<dbReference type="GO" id="GO:0003700">
    <property type="term" value="F:DNA-binding transcription factor activity"/>
    <property type="evidence" value="ECO:0007669"/>
    <property type="project" value="InterPro"/>
</dbReference>
<dbReference type="InterPro" id="IPR036390">
    <property type="entry name" value="WH_DNA-bd_sf"/>
</dbReference>
<dbReference type="InterPro" id="IPR037171">
    <property type="entry name" value="NagB/RpiA_transferase-like"/>
</dbReference>
<dbReference type="PANTHER" id="PTHR30363">
    <property type="entry name" value="HTH-TYPE TRANSCRIPTIONAL REGULATOR SRLR-RELATED"/>
    <property type="match status" value="1"/>
</dbReference>
<evidence type="ECO:0000256" key="4">
    <source>
        <dbReference type="ARBA" id="ARBA00023163"/>
    </source>
</evidence>
<evidence type="ECO:0000256" key="3">
    <source>
        <dbReference type="ARBA" id="ARBA00023015"/>
    </source>
</evidence>
<feature type="domain" description="HTH deoR-type" evidence="6">
    <location>
        <begin position="1"/>
        <end position="56"/>
    </location>
</feature>
<dbReference type="InterPro" id="IPR001034">
    <property type="entry name" value="DeoR_HTH"/>
</dbReference>
<protein>
    <recommendedName>
        <fullName evidence="1">Lactose phosphotransferase system repressor</fullName>
    </recommendedName>
</protein>
<name>A0A917N538_9ENTE</name>
<dbReference type="InterPro" id="IPR036388">
    <property type="entry name" value="WH-like_DNA-bd_sf"/>
</dbReference>
<dbReference type="Pfam" id="PF00455">
    <property type="entry name" value="DeoRC"/>
    <property type="match status" value="1"/>
</dbReference>
<proteinExistence type="predicted"/>
<dbReference type="SMART" id="SM01134">
    <property type="entry name" value="DeoRC"/>
    <property type="match status" value="1"/>
</dbReference>
<dbReference type="SMART" id="SM00420">
    <property type="entry name" value="HTH_DEOR"/>
    <property type="match status" value="1"/>
</dbReference>
<comment type="caution">
    <text evidence="7">The sequence shown here is derived from an EMBL/GenBank/DDBJ whole genome shotgun (WGS) entry which is preliminary data.</text>
</comment>
<dbReference type="Gene3D" id="3.40.50.1360">
    <property type="match status" value="1"/>
</dbReference>
<dbReference type="InterPro" id="IPR050313">
    <property type="entry name" value="Carb_Metab_HTH_regulators"/>
</dbReference>
<comment type="function">
    <text evidence="5">Repressor of the lactose catabolism operon. Galactose-6-phosphate is the inducer.</text>
</comment>
<evidence type="ECO:0000313" key="8">
    <source>
        <dbReference type="Proteomes" id="UP000622610"/>
    </source>
</evidence>
<dbReference type="AlphaFoldDB" id="A0A917N538"/>
<evidence type="ECO:0000256" key="5">
    <source>
        <dbReference type="ARBA" id="ARBA00024937"/>
    </source>
</evidence>
<sequence>MDIREKEILTILAKKKFMRTTELAEHLHCSISSVRRALITLEQQKVVIRVRGGVMLTKESNIEFSHTYREGTNPDKKKQMVTLVKDFIGPNMCLFLDSSSTIQQVIDVIITVPNLVVITNSLKTALFLSESNNESLKVFITGGEIKLNTTSVLPSAQDPVYESFRFDLALFSCRGIDSDGVYEASFSQANLKKEMMKRAKQNILLVDDSKFDSTHFFKISNYHDYDAIITNQAPEPHYQELFETKKVELLYP</sequence>